<comment type="caution">
    <text evidence="11">The sequence shown here is derived from an EMBL/GenBank/DDBJ whole genome shotgun (WGS) entry which is preliminary data.</text>
</comment>
<evidence type="ECO:0000256" key="8">
    <source>
        <dbReference type="ARBA" id="ARBA00023136"/>
    </source>
</evidence>
<dbReference type="GO" id="GO:0008320">
    <property type="term" value="F:protein transmembrane transporter activity"/>
    <property type="evidence" value="ECO:0007669"/>
    <property type="project" value="UniProtKB-UniRule"/>
</dbReference>
<keyword evidence="4 9" id="KW-0812">Transmembrane</keyword>
<dbReference type="PANTHER" id="PTHR42982:SF1">
    <property type="entry name" value="SEC-INDEPENDENT PROTEIN TRANSLOCASE PROTEIN TATA"/>
    <property type="match status" value="1"/>
</dbReference>
<evidence type="ECO:0000256" key="10">
    <source>
        <dbReference type="SAM" id="MobiDB-lite"/>
    </source>
</evidence>
<dbReference type="InterPro" id="IPR006312">
    <property type="entry name" value="TatA/E"/>
</dbReference>
<dbReference type="Gene3D" id="1.20.5.3310">
    <property type="match status" value="1"/>
</dbReference>
<keyword evidence="2 9" id="KW-0813">Transport</keyword>
<dbReference type="STRING" id="1841610.A6X21_17790"/>
<keyword evidence="12" id="KW-1185">Reference proteome</keyword>
<evidence type="ECO:0000256" key="6">
    <source>
        <dbReference type="ARBA" id="ARBA00022989"/>
    </source>
</evidence>
<dbReference type="InterPro" id="IPR003369">
    <property type="entry name" value="TatA/B/E"/>
</dbReference>
<comment type="function">
    <text evidence="9">Part of the twin-arginine translocation (Tat) system that transports large folded proteins containing a characteristic twin-arginine motif in their signal peptide across membranes. TatA could form the protein-conducting channel of the Tat system.</text>
</comment>
<dbReference type="HAMAP" id="MF_00236">
    <property type="entry name" value="TatA_E"/>
    <property type="match status" value="1"/>
</dbReference>
<evidence type="ECO:0000313" key="12">
    <source>
        <dbReference type="Proteomes" id="UP000094828"/>
    </source>
</evidence>
<comment type="subcellular location">
    <subcellularLocation>
        <location evidence="1 9">Cell membrane</location>
        <topology evidence="1 9">Single-pass membrane protein</topology>
    </subcellularLocation>
</comment>
<dbReference type="EMBL" id="LYDR01000043">
    <property type="protein sequence ID" value="ODA34218.1"/>
    <property type="molecule type" value="Genomic_DNA"/>
</dbReference>
<evidence type="ECO:0000256" key="7">
    <source>
        <dbReference type="ARBA" id="ARBA00023010"/>
    </source>
</evidence>
<dbReference type="Proteomes" id="UP000094828">
    <property type="component" value="Unassembled WGS sequence"/>
</dbReference>
<keyword evidence="7 9" id="KW-0811">Translocation</keyword>
<dbReference type="NCBIfam" id="TIGR01411">
    <property type="entry name" value="tatAE"/>
    <property type="match status" value="1"/>
</dbReference>
<evidence type="ECO:0000256" key="4">
    <source>
        <dbReference type="ARBA" id="ARBA00022692"/>
    </source>
</evidence>
<evidence type="ECO:0000256" key="2">
    <source>
        <dbReference type="ARBA" id="ARBA00022448"/>
    </source>
</evidence>
<comment type="similarity">
    <text evidence="9">Belongs to the TatA/E family.</text>
</comment>
<accession>A0A1C3ELW3</accession>
<dbReference type="PANTHER" id="PTHR42982">
    <property type="entry name" value="SEC-INDEPENDENT PROTEIN TRANSLOCASE PROTEIN TATA"/>
    <property type="match status" value="1"/>
</dbReference>
<evidence type="ECO:0000256" key="3">
    <source>
        <dbReference type="ARBA" id="ARBA00022475"/>
    </source>
</evidence>
<dbReference type="OrthoDB" id="290425at2"/>
<dbReference type="GO" id="GO:0043953">
    <property type="term" value="P:protein transport by the Tat complex"/>
    <property type="evidence" value="ECO:0007669"/>
    <property type="project" value="UniProtKB-UniRule"/>
</dbReference>
<organism evidence="11 12">
    <name type="scientific">Planctopirus hydrillae</name>
    <dbReference type="NCBI Taxonomy" id="1841610"/>
    <lineage>
        <taxon>Bacteria</taxon>
        <taxon>Pseudomonadati</taxon>
        <taxon>Planctomycetota</taxon>
        <taxon>Planctomycetia</taxon>
        <taxon>Planctomycetales</taxon>
        <taxon>Planctomycetaceae</taxon>
        <taxon>Planctopirus</taxon>
    </lineage>
</organism>
<keyword evidence="8 9" id="KW-0472">Membrane</keyword>
<dbReference type="Pfam" id="PF02416">
    <property type="entry name" value="TatA_B_E"/>
    <property type="match status" value="1"/>
</dbReference>
<protein>
    <recommendedName>
        <fullName evidence="9">Sec-independent protein translocase protein TatA</fullName>
    </recommendedName>
</protein>
<sequence length="60" mass="6586">MFGLPGGWELLVVLGIVLLLFGNRLPSVMRSLGQSITEFKKGAKEAEQEPEKIDDQEAKA</sequence>
<keyword evidence="6 9" id="KW-1133">Transmembrane helix</keyword>
<evidence type="ECO:0000256" key="1">
    <source>
        <dbReference type="ARBA" id="ARBA00004162"/>
    </source>
</evidence>
<comment type="subunit">
    <text evidence="9">Forms a complex with TatC.</text>
</comment>
<evidence type="ECO:0000256" key="9">
    <source>
        <dbReference type="HAMAP-Rule" id="MF_00236"/>
    </source>
</evidence>
<keyword evidence="5 9" id="KW-0653">Protein transport</keyword>
<name>A0A1C3ELW3_9PLAN</name>
<evidence type="ECO:0000313" key="11">
    <source>
        <dbReference type="EMBL" id="ODA34218.1"/>
    </source>
</evidence>
<gene>
    <name evidence="9" type="primary">tatA</name>
    <name evidence="11" type="ORF">A6X21_17790</name>
</gene>
<proteinExistence type="inferred from homology"/>
<dbReference type="RefSeq" id="WP_068846712.1">
    <property type="nucleotide sequence ID" value="NZ_LYDR01000043.1"/>
</dbReference>
<dbReference type="GO" id="GO:0033281">
    <property type="term" value="C:TAT protein transport complex"/>
    <property type="evidence" value="ECO:0007669"/>
    <property type="project" value="UniProtKB-UniRule"/>
</dbReference>
<feature type="transmembrane region" description="Helical" evidence="9">
    <location>
        <begin position="6"/>
        <end position="22"/>
    </location>
</feature>
<feature type="region of interest" description="Disordered" evidence="10">
    <location>
        <begin position="40"/>
        <end position="60"/>
    </location>
</feature>
<reference evidence="11 12" key="1">
    <citation type="submission" date="2016-05" db="EMBL/GenBank/DDBJ databases">
        <title>Genomic and physiological characterization of Planctopirus sp. isolated from fresh water lake.</title>
        <authorList>
            <person name="Subhash Y."/>
            <person name="Ramana C."/>
        </authorList>
    </citation>
    <scope>NUCLEOTIDE SEQUENCE [LARGE SCALE GENOMIC DNA]</scope>
    <source>
        <strain evidence="11 12">JC280</strain>
    </source>
</reference>
<dbReference type="AlphaFoldDB" id="A0A1C3ELW3"/>
<evidence type="ECO:0000256" key="5">
    <source>
        <dbReference type="ARBA" id="ARBA00022927"/>
    </source>
</evidence>
<keyword evidence="3 9" id="KW-1003">Cell membrane</keyword>